<comment type="caution">
    <text evidence="2">The sequence shown here is derived from an EMBL/GenBank/DDBJ whole genome shotgun (WGS) entry which is preliminary data.</text>
</comment>
<organism evidence="2 3">
    <name type="scientific">Leptospira ognonensis</name>
    <dbReference type="NCBI Taxonomy" id="2484945"/>
    <lineage>
        <taxon>Bacteria</taxon>
        <taxon>Pseudomonadati</taxon>
        <taxon>Spirochaetota</taxon>
        <taxon>Spirochaetia</taxon>
        <taxon>Leptospirales</taxon>
        <taxon>Leptospiraceae</taxon>
        <taxon>Leptospira</taxon>
    </lineage>
</organism>
<proteinExistence type="predicted"/>
<dbReference type="AlphaFoldDB" id="A0A4V3JSG5"/>
<evidence type="ECO:0000313" key="3">
    <source>
        <dbReference type="Proteomes" id="UP000297693"/>
    </source>
</evidence>
<protein>
    <submittedName>
        <fullName evidence="2">Uncharacterized protein</fullName>
    </submittedName>
</protein>
<name>A0A4V3JSG5_9LEPT</name>
<reference evidence="2" key="1">
    <citation type="journal article" date="2019" name="PLoS Negl. Trop. Dis.">
        <title>Revisiting the worldwide diversity of Leptospira species in the environment.</title>
        <authorList>
            <person name="Vincent A.T."/>
            <person name="Schiettekatte O."/>
            <person name="Bourhy P."/>
            <person name="Veyrier F.J."/>
            <person name="Picardeau M."/>
        </authorList>
    </citation>
    <scope>NUCLEOTIDE SEQUENCE [LARGE SCALE GENOMIC DNA]</scope>
    <source>
        <strain evidence="2">201702476</strain>
    </source>
</reference>
<accession>A0A4V3JSG5</accession>
<evidence type="ECO:0000313" key="2">
    <source>
        <dbReference type="EMBL" id="TGL63770.1"/>
    </source>
</evidence>
<keyword evidence="1" id="KW-1133">Transmembrane helix</keyword>
<gene>
    <name evidence="2" type="ORF">EHQ58_00960</name>
</gene>
<feature type="transmembrane region" description="Helical" evidence="1">
    <location>
        <begin position="100"/>
        <end position="117"/>
    </location>
</feature>
<keyword evidence="1" id="KW-0472">Membrane</keyword>
<evidence type="ECO:0000256" key="1">
    <source>
        <dbReference type="SAM" id="Phobius"/>
    </source>
</evidence>
<dbReference type="EMBL" id="RQGD01000003">
    <property type="protein sequence ID" value="TGL63770.1"/>
    <property type="molecule type" value="Genomic_DNA"/>
</dbReference>
<keyword evidence="3" id="KW-1185">Reference proteome</keyword>
<sequence length="123" mass="14206">MNIFISFLYVGRLSKAEAIRNNKLNILLPDTYCLLVDSEELEETLESDCKIFGAKISINKDYKSLKPIKNLGFHMPGEVYISNIQGYQNLYYIAEGDYETVIFINIFLSILALLILNKKFKLR</sequence>
<dbReference type="Proteomes" id="UP000297693">
    <property type="component" value="Unassembled WGS sequence"/>
</dbReference>
<keyword evidence="1" id="KW-0812">Transmembrane</keyword>